<comment type="similarity">
    <text evidence="2">Belongs to the eIF-2B gamma/epsilon subunits family.</text>
</comment>
<evidence type="ECO:0000256" key="3">
    <source>
        <dbReference type="ARBA" id="ARBA00022490"/>
    </source>
</evidence>
<evidence type="ECO:0000256" key="5">
    <source>
        <dbReference type="ARBA" id="ARBA00022917"/>
    </source>
</evidence>
<dbReference type="GO" id="GO:0005829">
    <property type="term" value="C:cytosol"/>
    <property type="evidence" value="ECO:0007669"/>
    <property type="project" value="UniProtKB-SubCell"/>
</dbReference>
<keyword evidence="4 12" id="KW-0396">Initiation factor</keyword>
<organism evidence="12">
    <name type="scientific">Daphnia magna</name>
    <dbReference type="NCBI Taxonomy" id="35525"/>
    <lineage>
        <taxon>Eukaryota</taxon>
        <taxon>Metazoa</taxon>
        <taxon>Ecdysozoa</taxon>
        <taxon>Arthropoda</taxon>
        <taxon>Crustacea</taxon>
        <taxon>Branchiopoda</taxon>
        <taxon>Diplostraca</taxon>
        <taxon>Cladocera</taxon>
        <taxon>Anomopoda</taxon>
        <taxon>Daphniidae</taxon>
        <taxon>Daphnia</taxon>
    </lineage>
</organism>
<dbReference type="GO" id="GO:0005851">
    <property type="term" value="C:eukaryotic translation initiation factor 2B complex"/>
    <property type="evidence" value="ECO:0007669"/>
    <property type="project" value="TreeGrafter"/>
</dbReference>
<sequence length="456" mass="51651">MEYQAVIMAAGRGARMTDLTHDRPKCLLPICNRPMIWFSLKMLENAGFEDVLVIIHEQFKAEIADIPNKYGLKIKLDITCLQKNEDYGTADSLRLIKDKIKTDILVISCDLVCDIPLHKVFDLHRTHQSSVTALFSQTSPEVMLAPAPGPKTKIKQERDLVGLDLQTPRLVFLVSEADLTSENEEELSIRKSVMKHFPQISVQGNLLDAHLYVIKKWVCDYISENRSFTMLKGEVLPHIVRKQFTKSPKRNIDKDLPNADVSVISLNTAKRDIFSFLVGDEEEERIRSYSAWNDHRGDLRGPYQDHAIRCFAYVAKEGFCLRANTLNNYCELNRQVIKRWSTMFPDEEITPPVSKAQVGVDCLIGENTQLSDKCSIKHSIIGQNCNIGDKVRITNCIIMDNVTVMKETTLQGSILMKNSVVENSCDIKDCIVGHTVHSNCKSTNEVLVDADRLLEI</sequence>
<feature type="domain" description="Nucleotidyl transferase" evidence="10">
    <location>
        <begin position="5"/>
        <end position="137"/>
    </location>
</feature>
<dbReference type="Pfam" id="PF00483">
    <property type="entry name" value="NTP_transferase"/>
    <property type="match status" value="1"/>
</dbReference>
<evidence type="ECO:0000256" key="2">
    <source>
        <dbReference type="ARBA" id="ARBA00007878"/>
    </source>
</evidence>
<comment type="subunit">
    <text evidence="9">Component of the translation initiation factor 2B (eIF2B) complex which is a heterodecamer of two sets of five different subunits: alpha, beta, gamma, delta and epsilon. Subunits alpha, beta and delta comprise a regulatory subcomplex and subunits epsilon and gamma comprise a catalytic subcomplex. Within the complex, the hexameric regulatory complex resides at the center, with the two heterodimeric catalytic subcomplexes bound on opposite sides.</text>
</comment>
<keyword evidence="5" id="KW-0648">Protein biosynthesis</keyword>
<dbReference type="SUPFAM" id="SSF53448">
    <property type="entry name" value="Nucleotide-diphospho-sugar transferases"/>
    <property type="match status" value="1"/>
</dbReference>
<evidence type="ECO:0000256" key="4">
    <source>
        <dbReference type="ARBA" id="ARBA00022540"/>
    </source>
</evidence>
<evidence type="ECO:0000256" key="9">
    <source>
        <dbReference type="ARBA" id="ARBA00046432"/>
    </source>
</evidence>
<reference evidence="12" key="1">
    <citation type="submission" date="2015-10" db="EMBL/GenBank/DDBJ databases">
        <title>EvidentialGene: Evidence-directed Construction of Complete mRNA Transcriptomes without Genomes.</title>
        <authorList>
            <person name="Gilbert D.G."/>
        </authorList>
    </citation>
    <scope>NUCLEOTIDE SEQUENCE</scope>
</reference>
<dbReference type="CDD" id="cd04198">
    <property type="entry name" value="eIF-2B_gamma_N"/>
    <property type="match status" value="1"/>
</dbReference>
<comment type="function">
    <text evidence="8">Acts as a component of the translation initiation factor 2B (eIF2B) complex, which catalyzes the exchange of GDP for GTP on the eukaryotic initiation factor 2 (eIF2) complex gamma subunit. Its guanine nucleotide exchange factor activity is repressed when bound to eIF2 complex phosphorylated on the alpha subunit, thereby limiting the amount of methionyl-initiator methionine tRNA available to the ribosome and consequently global translation is repressed.</text>
</comment>
<dbReference type="Gene3D" id="3.90.550.10">
    <property type="entry name" value="Spore Coat Polysaccharide Biosynthesis Protein SpsA, Chain A"/>
    <property type="match status" value="1"/>
</dbReference>
<dbReference type="InterPro" id="IPR051960">
    <property type="entry name" value="eIF2B_gamma"/>
</dbReference>
<dbReference type="EMBL" id="GDIQ01049724">
    <property type="protein sequence ID" value="JAN45013.1"/>
    <property type="molecule type" value="Transcribed_RNA"/>
</dbReference>
<dbReference type="InterPro" id="IPR005835">
    <property type="entry name" value="NTP_transferase_dom"/>
</dbReference>
<dbReference type="GO" id="GO:0005085">
    <property type="term" value="F:guanyl-nucleotide exchange factor activity"/>
    <property type="evidence" value="ECO:0007669"/>
    <property type="project" value="TreeGrafter"/>
</dbReference>
<dbReference type="AlphaFoldDB" id="A0A0N8E943"/>
<accession>A0A0N8E943</accession>
<proteinExistence type="inferred from homology"/>
<evidence type="ECO:0000256" key="7">
    <source>
        <dbReference type="ARBA" id="ARBA00044229"/>
    </source>
</evidence>
<dbReference type="PANTHER" id="PTHR45989">
    <property type="entry name" value="TRANSLATION INITIATION FACTOR EIF-2B SUBUNIT GAMMA"/>
    <property type="match status" value="1"/>
</dbReference>
<dbReference type="Gene3D" id="2.160.10.10">
    <property type="entry name" value="Hexapeptide repeat proteins"/>
    <property type="match status" value="1"/>
</dbReference>
<dbReference type="OrthoDB" id="10250549at2759"/>
<evidence type="ECO:0000256" key="6">
    <source>
        <dbReference type="ARBA" id="ARBA00044196"/>
    </source>
</evidence>
<dbReference type="GO" id="GO:0003743">
    <property type="term" value="F:translation initiation factor activity"/>
    <property type="evidence" value="ECO:0007669"/>
    <property type="project" value="UniProtKB-KW"/>
</dbReference>
<evidence type="ECO:0000259" key="10">
    <source>
        <dbReference type="Pfam" id="PF00483"/>
    </source>
</evidence>
<comment type="subcellular location">
    <subcellularLocation>
        <location evidence="1">Cytoplasm</location>
        <location evidence="1">Cytosol</location>
    </subcellularLocation>
</comment>
<dbReference type="Pfam" id="PF25084">
    <property type="entry name" value="LbH_EIF2B"/>
    <property type="match status" value="1"/>
</dbReference>
<feature type="domain" description="EIF2B subunit epsilon/gamma LbH" evidence="11">
    <location>
        <begin position="355"/>
        <end position="437"/>
    </location>
</feature>
<dbReference type="GO" id="GO:0002183">
    <property type="term" value="P:cytoplasmic translational initiation"/>
    <property type="evidence" value="ECO:0007669"/>
    <property type="project" value="TreeGrafter"/>
</dbReference>
<protein>
    <recommendedName>
        <fullName evidence="6">Translation initiation factor eIF2B subunit gamma</fullName>
    </recommendedName>
    <alternativeName>
        <fullName evidence="7">eIF2B GDP-GTP exchange factor subunit gamma</fullName>
    </alternativeName>
</protein>
<name>A0A0N8E943_9CRUS</name>
<evidence type="ECO:0000256" key="1">
    <source>
        <dbReference type="ARBA" id="ARBA00004514"/>
    </source>
</evidence>
<keyword evidence="3" id="KW-0963">Cytoplasm</keyword>
<dbReference type="InterPro" id="IPR029044">
    <property type="entry name" value="Nucleotide-diphossugar_trans"/>
</dbReference>
<dbReference type="InterPro" id="IPR056764">
    <property type="entry name" value="LbH_EIF2B3/5"/>
</dbReference>
<dbReference type="EMBL" id="GDIQ01049723">
    <property type="protein sequence ID" value="JAN45014.1"/>
    <property type="molecule type" value="Transcribed_RNA"/>
</dbReference>
<dbReference type="CDD" id="cd04652">
    <property type="entry name" value="LbH_eIF2B_gamma_C"/>
    <property type="match status" value="1"/>
</dbReference>
<evidence type="ECO:0000313" key="12">
    <source>
        <dbReference type="EMBL" id="JAN45013.1"/>
    </source>
</evidence>
<evidence type="ECO:0000256" key="8">
    <source>
        <dbReference type="ARBA" id="ARBA00045373"/>
    </source>
</evidence>
<dbReference type="PANTHER" id="PTHR45989:SF1">
    <property type="entry name" value="TRANSLATION INITIATION FACTOR EIF-2B SUBUNIT GAMMA"/>
    <property type="match status" value="1"/>
</dbReference>
<evidence type="ECO:0000259" key="11">
    <source>
        <dbReference type="Pfam" id="PF25084"/>
    </source>
</evidence>